<keyword evidence="3" id="KW-1185">Reference proteome</keyword>
<dbReference type="PANTHER" id="PTHR30514:SF1">
    <property type="entry name" value="HTH-TYPE TRANSCRIPTIONAL REGULATOR HEXR-RELATED"/>
    <property type="match status" value="1"/>
</dbReference>
<organism evidence="2 3">
    <name type="scientific">Trichococcus palustris</name>
    <dbReference type="NCBI Taxonomy" id="140314"/>
    <lineage>
        <taxon>Bacteria</taxon>
        <taxon>Bacillati</taxon>
        <taxon>Bacillota</taxon>
        <taxon>Bacilli</taxon>
        <taxon>Lactobacillales</taxon>
        <taxon>Carnobacteriaceae</taxon>
        <taxon>Trichococcus</taxon>
    </lineage>
</organism>
<gene>
    <name evidence="2" type="ORF">Tpal_731</name>
</gene>
<feature type="domain" description="HTH rpiR-type" evidence="1">
    <location>
        <begin position="6"/>
        <end position="82"/>
    </location>
</feature>
<evidence type="ECO:0000313" key="3">
    <source>
        <dbReference type="Proteomes" id="UP000242754"/>
    </source>
</evidence>
<dbReference type="AlphaFoldDB" id="A0A143YD78"/>
<protein>
    <recommendedName>
        <fullName evidence="1">HTH rpiR-type domain-containing protein</fullName>
    </recommendedName>
</protein>
<dbReference type="Proteomes" id="UP000242754">
    <property type="component" value="Unassembled WGS sequence"/>
</dbReference>
<evidence type="ECO:0000259" key="1">
    <source>
        <dbReference type="PROSITE" id="PS51071"/>
    </source>
</evidence>
<dbReference type="PROSITE" id="PS51071">
    <property type="entry name" value="HTH_RPIR"/>
    <property type="match status" value="1"/>
</dbReference>
<dbReference type="OrthoDB" id="3684496at2"/>
<dbReference type="InterPro" id="IPR036388">
    <property type="entry name" value="WH-like_DNA-bd_sf"/>
</dbReference>
<dbReference type="RefSeq" id="WP_087031552.1">
    <property type="nucleotide sequence ID" value="NZ_FJNE01000002.1"/>
</dbReference>
<dbReference type="Pfam" id="PF01418">
    <property type="entry name" value="HTH_6"/>
    <property type="match status" value="1"/>
</dbReference>
<evidence type="ECO:0000313" key="2">
    <source>
        <dbReference type="EMBL" id="CZQ86127.1"/>
    </source>
</evidence>
<accession>A0A143YD78</accession>
<dbReference type="SUPFAM" id="SSF46689">
    <property type="entry name" value="Homeodomain-like"/>
    <property type="match status" value="1"/>
</dbReference>
<sequence length="256" mass="28979">MLYGKLPIVFLSAIAAEKRGSINSTIATYILGHLDSMKNIGIKEMAENCNVAPSSISRFCKEIGLNGFVELKDLLQSTEFDYTGFSEDISIDNRIHTLGEHIKTSIDMVEGSITTSKLMQLTKDIEQYDEVAVFGLLKAQTAAIILQSDLLMLRKQIYTNISYAEQINYIVNADSSHLIILFTYTGSYFDYDNQRNILKGKDIPKIWMVTGQQKEYPKFISDTLTFSSRQDYASHPYQLDYVASLIGQEYAQLKKE</sequence>
<proteinExistence type="predicted"/>
<dbReference type="GO" id="GO:0003677">
    <property type="term" value="F:DNA binding"/>
    <property type="evidence" value="ECO:0007669"/>
    <property type="project" value="InterPro"/>
</dbReference>
<dbReference type="EMBL" id="FJNE01000002">
    <property type="protein sequence ID" value="CZQ86127.1"/>
    <property type="molecule type" value="Genomic_DNA"/>
</dbReference>
<dbReference type="GO" id="GO:0003700">
    <property type="term" value="F:DNA-binding transcription factor activity"/>
    <property type="evidence" value="ECO:0007669"/>
    <property type="project" value="InterPro"/>
</dbReference>
<dbReference type="InterPro" id="IPR009057">
    <property type="entry name" value="Homeodomain-like_sf"/>
</dbReference>
<dbReference type="PANTHER" id="PTHR30514">
    <property type="entry name" value="GLUCOKINASE"/>
    <property type="match status" value="1"/>
</dbReference>
<dbReference type="Gene3D" id="1.10.10.10">
    <property type="entry name" value="Winged helix-like DNA-binding domain superfamily/Winged helix DNA-binding domain"/>
    <property type="match status" value="1"/>
</dbReference>
<name>A0A143YD78_9LACT</name>
<dbReference type="InterPro" id="IPR000281">
    <property type="entry name" value="HTH_RpiR"/>
</dbReference>
<dbReference type="InterPro" id="IPR047640">
    <property type="entry name" value="RpiR-like"/>
</dbReference>
<reference evidence="2 3" key="1">
    <citation type="submission" date="2016-02" db="EMBL/GenBank/DDBJ databases">
        <authorList>
            <person name="Wen L."/>
            <person name="He K."/>
            <person name="Yang H."/>
        </authorList>
    </citation>
    <scope>NUCLEOTIDE SEQUENCE [LARGE SCALE GENOMIC DNA]</scope>
    <source>
        <strain evidence="2">Trichococcus palustris</strain>
    </source>
</reference>
<dbReference type="GO" id="GO:0097367">
    <property type="term" value="F:carbohydrate derivative binding"/>
    <property type="evidence" value="ECO:0007669"/>
    <property type="project" value="InterPro"/>
</dbReference>
<dbReference type="STRING" id="140314.SAMN04488076_101215"/>